<dbReference type="Pfam" id="PF09084">
    <property type="entry name" value="NMT1"/>
    <property type="match status" value="1"/>
</dbReference>
<comment type="catalytic activity">
    <reaction evidence="11">
        <text>N(6)-(pyridoxal phosphate)-L-lysyl-[4-amino-5-hydroxymethyl-2-methylpyrimidine phosphate synthase] + L-histidyl-[4-amino-5-hydroxymethyl-2-methylpyrimidine phosphate synthase] + 2 Fe(3+) + 4 H2O = L-lysyl-[4-amino-5-hydroxymethyl-2-methylpyrimidine phosphate synthase] + (2S)-2-amino-5-hydroxy-4-oxopentanoyl-[4-amino-5-hydroxymethyl-2-methylpyrimidine phosphate synthase] + 4-amino-2-methyl-5-(phosphooxymethyl)pyrimidine + 3-oxopropanoate + 2 Fe(2+) + 2 H(+)</text>
        <dbReference type="Rhea" id="RHEA:65756"/>
        <dbReference type="Rhea" id="RHEA-COMP:16892"/>
        <dbReference type="Rhea" id="RHEA-COMP:16893"/>
        <dbReference type="Rhea" id="RHEA-COMP:16894"/>
        <dbReference type="Rhea" id="RHEA-COMP:16895"/>
        <dbReference type="ChEBI" id="CHEBI:15377"/>
        <dbReference type="ChEBI" id="CHEBI:15378"/>
        <dbReference type="ChEBI" id="CHEBI:29033"/>
        <dbReference type="ChEBI" id="CHEBI:29034"/>
        <dbReference type="ChEBI" id="CHEBI:29969"/>
        <dbReference type="ChEBI" id="CHEBI:29979"/>
        <dbReference type="ChEBI" id="CHEBI:33190"/>
        <dbReference type="ChEBI" id="CHEBI:58354"/>
        <dbReference type="ChEBI" id="CHEBI:143915"/>
        <dbReference type="ChEBI" id="CHEBI:157692"/>
    </reaction>
    <physiologicalReaction direction="left-to-right" evidence="11">
        <dbReference type="Rhea" id="RHEA:65757"/>
    </physiologicalReaction>
</comment>
<dbReference type="GO" id="GO:0009228">
    <property type="term" value="P:thiamine biosynthetic process"/>
    <property type="evidence" value="ECO:0007669"/>
    <property type="project" value="UniProtKB-KW"/>
</dbReference>
<evidence type="ECO:0000256" key="7">
    <source>
        <dbReference type="ARBA" id="ARBA00022898"/>
    </source>
</evidence>
<dbReference type="InterPro" id="IPR027939">
    <property type="entry name" value="NMT1/THI5"/>
</dbReference>
<dbReference type="InterPro" id="IPR015168">
    <property type="entry name" value="SsuA/THI5"/>
</dbReference>
<sequence length="337" mass="35352">MPTTHRSARLTRRTGWRALGGALLAAPALARHGHGQSRLEDVTLITDFGFNGRHSYFYLALEKGFYREAGFNVSILRGQGSADAIRRVAAGNATLGFADAGALLLARGNDQVPVKLSAIIYASPPQALFALQERGLAAPASLAGRTLADTAFSSVRLLFGAYARAAGIDPASVTWVTAESATLPSLLANGRVDAIGQFTVGQPLLEAVTAPRPLTRFAYRDVGLDFYGNGLIATENTLATRPDLVRALTAATLKGLREAIANPEEAGAIMHRAHRQVQPAVAAGETRLVGELASVPGQPLGAIDPARVASTVRVMSDAFTLRSPVAPDELFVPGLVG</sequence>
<evidence type="ECO:0000256" key="8">
    <source>
        <dbReference type="ARBA" id="ARBA00022977"/>
    </source>
</evidence>
<evidence type="ECO:0000259" key="12">
    <source>
        <dbReference type="Pfam" id="PF09084"/>
    </source>
</evidence>
<organism evidence="13 14">
    <name type="scientific">Roseococcus suduntuyensis</name>
    <dbReference type="NCBI Taxonomy" id="455361"/>
    <lineage>
        <taxon>Bacteria</taxon>
        <taxon>Pseudomonadati</taxon>
        <taxon>Pseudomonadota</taxon>
        <taxon>Alphaproteobacteria</taxon>
        <taxon>Acetobacterales</taxon>
        <taxon>Roseomonadaceae</taxon>
        <taxon>Roseococcus</taxon>
    </lineage>
</organism>
<proteinExistence type="inferred from homology"/>
<accession>A0A840ADS6</accession>
<evidence type="ECO:0000313" key="13">
    <source>
        <dbReference type="EMBL" id="MBB3899237.1"/>
    </source>
</evidence>
<dbReference type="Gene3D" id="3.40.190.10">
    <property type="entry name" value="Periplasmic binding protein-like II"/>
    <property type="match status" value="2"/>
</dbReference>
<keyword evidence="5" id="KW-0808">Transferase</keyword>
<dbReference type="Proteomes" id="UP000553193">
    <property type="component" value="Unassembled WGS sequence"/>
</dbReference>
<feature type="domain" description="SsuA/THI5-like" evidence="12">
    <location>
        <begin position="52"/>
        <end position="266"/>
    </location>
</feature>
<comment type="pathway">
    <text evidence="2">Cofactor biosynthesis; thiamine diphosphate biosynthesis.</text>
</comment>
<evidence type="ECO:0000313" key="14">
    <source>
        <dbReference type="Proteomes" id="UP000553193"/>
    </source>
</evidence>
<name>A0A840ADS6_9PROT</name>
<comment type="subunit">
    <text evidence="4">Homodimer.</text>
</comment>
<keyword evidence="6" id="KW-0479">Metal-binding</keyword>
<evidence type="ECO:0000256" key="1">
    <source>
        <dbReference type="ARBA" id="ARBA00003469"/>
    </source>
</evidence>
<keyword evidence="7" id="KW-0663">Pyridoxal phosphate</keyword>
<keyword evidence="14" id="KW-1185">Reference proteome</keyword>
<reference evidence="13 14" key="1">
    <citation type="submission" date="2020-08" db="EMBL/GenBank/DDBJ databases">
        <title>Genomic Encyclopedia of Type Strains, Phase IV (KMG-IV): sequencing the most valuable type-strain genomes for metagenomic binning, comparative biology and taxonomic classification.</title>
        <authorList>
            <person name="Goeker M."/>
        </authorList>
    </citation>
    <scope>NUCLEOTIDE SEQUENCE [LARGE SCALE GENOMIC DNA]</scope>
    <source>
        <strain evidence="13 14">DSM 19979</strain>
    </source>
</reference>
<evidence type="ECO:0000256" key="3">
    <source>
        <dbReference type="ARBA" id="ARBA00009406"/>
    </source>
</evidence>
<keyword evidence="8" id="KW-0784">Thiamine biosynthesis</keyword>
<comment type="similarity">
    <text evidence="3">Belongs to the NMT1/THI5 family.</text>
</comment>
<comment type="function">
    <text evidence="1">Responsible for the formation of the pyrimidine heterocycle in the thiamine biosynthesis pathway. Catalyzes the formation of hydroxymethylpyrimidine phosphate (HMP-P) from histidine and pyridoxal phosphate (PLP). The protein uses PLP and the active site histidine to form HMP-P, generating an inactive enzyme. The enzyme can only undergo a single turnover, which suggests it is a suicide enzyme.</text>
</comment>
<gene>
    <name evidence="13" type="ORF">GGQ83_002685</name>
</gene>
<dbReference type="GO" id="GO:0016740">
    <property type="term" value="F:transferase activity"/>
    <property type="evidence" value="ECO:0007669"/>
    <property type="project" value="UniProtKB-KW"/>
</dbReference>
<protein>
    <recommendedName>
        <fullName evidence="10">Thiamine pyrimidine synthase</fullName>
    </recommendedName>
</protein>
<dbReference type="EMBL" id="JACIDJ010000004">
    <property type="protein sequence ID" value="MBB3899237.1"/>
    <property type="molecule type" value="Genomic_DNA"/>
</dbReference>
<dbReference type="RefSeq" id="WP_184384814.1">
    <property type="nucleotide sequence ID" value="NZ_JACIDJ010000004.1"/>
</dbReference>
<dbReference type="AlphaFoldDB" id="A0A840ADS6"/>
<evidence type="ECO:0000256" key="2">
    <source>
        <dbReference type="ARBA" id="ARBA00004948"/>
    </source>
</evidence>
<dbReference type="PANTHER" id="PTHR31528:SF1">
    <property type="entry name" value="4-AMINO-5-HYDROXYMETHYL-2-METHYLPYRIMIDINE PHOSPHATE SYNTHASE THI11-RELATED"/>
    <property type="match status" value="1"/>
</dbReference>
<evidence type="ECO:0000256" key="11">
    <source>
        <dbReference type="ARBA" id="ARBA00048179"/>
    </source>
</evidence>
<comment type="caution">
    <text evidence="13">The sequence shown here is derived from an EMBL/GenBank/DDBJ whole genome shotgun (WGS) entry which is preliminary data.</text>
</comment>
<keyword evidence="9" id="KW-0408">Iron</keyword>
<dbReference type="GO" id="GO:0046872">
    <property type="term" value="F:metal ion binding"/>
    <property type="evidence" value="ECO:0007669"/>
    <property type="project" value="UniProtKB-KW"/>
</dbReference>
<evidence type="ECO:0000256" key="9">
    <source>
        <dbReference type="ARBA" id="ARBA00023004"/>
    </source>
</evidence>
<evidence type="ECO:0000256" key="4">
    <source>
        <dbReference type="ARBA" id="ARBA00011738"/>
    </source>
</evidence>
<evidence type="ECO:0000256" key="6">
    <source>
        <dbReference type="ARBA" id="ARBA00022723"/>
    </source>
</evidence>
<evidence type="ECO:0000256" key="10">
    <source>
        <dbReference type="ARBA" id="ARBA00033171"/>
    </source>
</evidence>
<evidence type="ECO:0000256" key="5">
    <source>
        <dbReference type="ARBA" id="ARBA00022679"/>
    </source>
</evidence>
<dbReference type="PANTHER" id="PTHR31528">
    <property type="entry name" value="4-AMINO-5-HYDROXYMETHYL-2-METHYLPYRIMIDINE PHOSPHATE SYNTHASE THI11-RELATED"/>
    <property type="match status" value="1"/>
</dbReference>
<dbReference type="SUPFAM" id="SSF53850">
    <property type="entry name" value="Periplasmic binding protein-like II"/>
    <property type="match status" value="1"/>
</dbReference>